<gene>
    <name evidence="14" type="ORF">SNE35_31735</name>
</gene>
<dbReference type="SUPFAM" id="SSF47226">
    <property type="entry name" value="Histidine-containing phosphotransfer domain, HPT domain"/>
    <property type="match status" value="1"/>
</dbReference>
<dbReference type="InterPro" id="IPR002545">
    <property type="entry name" value="CheW-lke_dom"/>
</dbReference>
<dbReference type="SMART" id="SM00073">
    <property type="entry name" value="HPT"/>
    <property type="match status" value="1"/>
</dbReference>
<dbReference type="PROSITE" id="PS50894">
    <property type="entry name" value="HPT"/>
    <property type="match status" value="1"/>
</dbReference>
<evidence type="ECO:0000313" key="14">
    <source>
        <dbReference type="EMBL" id="MDY0749111.1"/>
    </source>
</evidence>
<dbReference type="PRINTS" id="PR00344">
    <property type="entry name" value="BCTRLSENSOR"/>
</dbReference>
<keyword evidence="5" id="KW-0418">Kinase</keyword>
<evidence type="ECO:0000313" key="15">
    <source>
        <dbReference type="Proteomes" id="UP001285263"/>
    </source>
</evidence>
<dbReference type="Pfam" id="PF02518">
    <property type="entry name" value="HATPase_c"/>
    <property type="match status" value="1"/>
</dbReference>
<feature type="coiled-coil region" evidence="9">
    <location>
        <begin position="156"/>
        <end position="190"/>
    </location>
</feature>
<evidence type="ECO:0000256" key="2">
    <source>
        <dbReference type="ARBA" id="ARBA00012438"/>
    </source>
</evidence>
<dbReference type="SUPFAM" id="SSF50341">
    <property type="entry name" value="CheW-like"/>
    <property type="match status" value="1"/>
</dbReference>
<dbReference type="InterPro" id="IPR036641">
    <property type="entry name" value="HPT_dom_sf"/>
</dbReference>
<feature type="modified residue" description="4-aspartylphosphate" evidence="8">
    <location>
        <position position="580"/>
    </location>
</feature>
<dbReference type="Pfam" id="PF01627">
    <property type="entry name" value="Hpt"/>
    <property type="match status" value="1"/>
</dbReference>
<dbReference type="SMART" id="SM00448">
    <property type="entry name" value="REC"/>
    <property type="match status" value="1"/>
</dbReference>
<protein>
    <recommendedName>
        <fullName evidence="2">histidine kinase</fullName>
        <ecNumber evidence="2">2.7.13.3</ecNumber>
    </recommendedName>
</protein>
<evidence type="ECO:0000256" key="9">
    <source>
        <dbReference type="SAM" id="Coils"/>
    </source>
</evidence>
<evidence type="ECO:0000256" key="3">
    <source>
        <dbReference type="ARBA" id="ARBA00022553"/>
    </source>
</evidence>
<keyword evidence="15" id="KW-1185">Reference proteome</keyword>
<dbReference type="CDD" id="cd00088">
    <property type="entry name" value="HPT"/>
    <property type="match status" value="1"/>
</dbReference>
<comment type="catalytic activity">
    <reaction evidence="1">
        <text>ATP + protein L-histidine = ADP + protein N-phospho-L-histidine.</text>
        <dbReference type="EC" id="2.7.13.3"/>
    </reaction>
</comment>
<feature type="modified residue" description="Phosphohistidine" evidence="7">
    <location>
        <position position="47"/>
    </location>
</feature>
<dbReference type="Gene3D" id="3.30.565.10">
    <property type="entry name" value="Histidine kinase-like ATPase, C-terminal domain"/>
    <property type="match status" value="1"/>
</dbReference>
<keyword evidence="6" id="KW-0902">Two-component regulatory system</keyword>
<reference evidence="14 15" key="1">
    <citation type="submission" date="2023-11" db="EMBL/GenBank/DDBJ databases">
        <title>Paucibacter sp. nov., isolated from fresh soil in Korea.</title>
        <authorList>
            <person name="Le N.T.T."/>
        </authorList>
    </citation>
    <scope>NUCLEOTIDE SEQUENCE [LARGE SCALE GENOMIC DNA]</scope>
    <source>
        <strain evidence="14 15">R3-3</strain>
    </source>
</reference>
<name>A0ABU5DS08_9BURK</name>
<dbReference type="EMBL" id="JAXCLA010000014">
    <property type="protein sequence ID" value="MDY0749111.1"/>
    <property type="molecule type" value="Genomic_DNA"/>
</dbReference>
<dbReference type="InterPro" id="IPR011006">
    <property type="entry name" value="CheY-like_superfamily"/>
</dbReference>
<proteinExistence type="predicted"/>
<evidence type="ECO:0000259" key="13">
    <source>
        <dbReference type="PROSITE" id="PS50894"/>
    </source>
</evidence>
<dbReference type="Gene3D" id="1.20.120.160">
    <property type="entry name" value="HPT domain"/>
    <property type="match status" value="1"/>
</dbReference>
<dbReference type="InterPro" id="IPR036061">
    <property type="entry name" value="CheW-like_dom_sf"/>
</dbReference>
<dbReference type="InterPro" id="IPR005467">
    <property type="entry name" value="His_kinase_dom"/>
</dbReference>
<feature type="domain" description="Histidine kinase" evidence="10">
    <location>
        <begin position="237"/>
        <end position="374"/>
    </location>
</feature>
<keyword evidence="4" id="KW-0808">Transferase</keyword>
<dbReference type="InterPro" id="IPR051315">
    <property type="entry name" value="Bact_Chemotaxis_CheA"/>
</dbReference>
<dbReference type="Gene3D" id="3.40.50.2300">
    <property type="match status" value="1"/>
</dbReference>
<dbReference type="SUPFAM" id="SSF55874">
    <property type="entry name" value="ATPase domain of HSP90 chaperone/DNA topoisomerase II/histidine kinase"/>
    <property type="match status" value="1"/>
</dbReference>
<dbReference type="SMART" id="SM00260">
    <property type="entry name" value="CheW"/>
    <property type="match status" value="1"/>
</dbReference>
<dbReference type="SUPFAM" id="SSF52172">
    <property type="entry name" value="CheY-like"/>
    <property type="match status" value="1"/>
</dbReference>
<dbReference type="SMART" id="SM00387">
    <property type="entry name" value="HATPase_c"/>
    <property type="match status" value="1"/>
</dbReference>
<dbReference type="Proteomes" id="UP001285263">
    <property type="component" value="Unassembled WGS sequence"/>
</dbReference>
<evidence type="ECO:0000259" key="12">
    <source>
        <dbReference type="PROSITE" id="PS50851"/>
    </source>
</evidence>
<evidence type="ECO:0000256" key="4">
    <source>
        <dbReference type="ARBA" id="ARBA00022679"/>
    </source>
</evidence>
<dbReference type="PANTHER" id="PTHR43395">
    <property type="entry name" value="SENSOR HISTIDINE KINASE CHEA"/>
    <property type="match status" value="1"/>
</dbReference>
<keyword evidence="3 8" id="KW-0597">Phosphoprotein</keyword>
<keyword evidence="9" id="KW-0175">Coiled coil</keyword>
<dbReference type="InterPro" id="IPR001789">
    <property type="entry name" value="Sig_transdc_resp-reg_receiver"/>
</dbReference>
<dbReference type="EC" id="2.7.13.3" evidence="2"/>
<dbReference type="PROSITE" id="PS50110">
    <property type="entry name" value="RESPONSE_REGULATORY"/>
    <property type="match status" value="1"/>
</dbReference>
<dbReference type="PANTHER" id="PTHR43395:SF1">
    <property type="entry name" value="CHEMOTAXIS PROTEIN CHEA"/>
    <property type="match status" value="1"/>
</dbReference>
<feature type="domain" description="Response regulatory" evidence="11">
    <location>
        <begin position="531"/>
        <end position="647"/>
    </location>
</feature>
<feature type="domain" description="CheW-like" evidence="12">
    <location>
        <begin position="376"/>
        <end position="517"/>
    </location>
</feature>
<feature type="domain" description="HPt" evidence="13">
    <location>
        <begin position="1"/>
        <end position="104"/>
    </location>
</feature>
<accession>A0ABU5DS08</accession>
<evidence type="ECO:0000256" key="6">
    <source>
        <dbReference type="ARBA" id="ARBA00023012"/>
    </source>
</evidence>
<evidence type="ECO:0000256" key="1">
    <source>
        <dbReference type="ARBA" id="ARBA00000085"/>
    </source>
</evidence>
<dbReference type="InterPro" id="IPR003594">
    <property type="entry name" value="HATPase_dom"/>
</dbReference>
<comment type="caution">
    <text evidence="14">The sequence shown here is derived from an EMBL/GenBank/DDBJ whole genome shotgun (WGS) entry which is preliminary data.</text>
</comment>
<sequence>MATSSKDPYRFFRIEAAELQDQLGAGILALEKGDDAGTLPLLLRLAHTLKGAARVVRLQEIAEHAHALEDILAPLRDSGAKADRTQINRLLALHDKIGAAVAALGATPVAMPAKAAAAPIVAPVVTGADDGDMVRLLDAVSQAHQQLALLRRSLAQTSATRSAQNLEAALDQMERELAQVHDSAERLRLTPAARLFVPLRRAARDAAQMVGKEVEFEDIGGDVRLDGEVLNLVQGALMQLVRNAVAHGIEPAAARRLAGKPAQGSVSVHVLRQGRRVAFECRDDGAGLNLAALRDKARAKGWTLPGAGEPDTQALLQFLLRGGISTAESVNELAGRGVGLDVVRDAAERLGGEVRLQTEPGRGTTLSLIVPLRLAALETLQVEAGGVIHALPLDAVKQTLRLLPQDIAIGAQGCSVAYQGQSVPYARLADALRDGMEEGATDAQRSSAVIVQGQADGALPTLAALAVDRIVGTAYVTLRDPPELMPAHELLAGVAVDAEGRPQLVLDPDGLCAFARATLPKVRLAEAPKLPVLVIDDSLTTRMLEQSILESAGYAVHAAVSAEEGLEKARQQRYALFLVDVEMPGMDGFTFVERTRADPLLSQVPAMLITSLNSPADKQRGIDVGASGYIVKGEFAQSDFLQKVHQLVQNHG</sequence>
<evidence type="ECO:0000259" key="11">
    <source>
        <dbReference type="PROSITE" id="PS50110"/>
    </source>
</evidence>
<dbReference type="InterPro" id="IPR004358">
    <property type="entry name" value="Sig_transdc_His_kin-like_C"/>
</dbReference>
<dbReference type="PROSITE" id="PS50109">
    <property type="entry name" value="HIS_KIN"/>
    <property type="match status" value="1"/>
</dbReference>
<dbReference type="PROSITE" id="PS50851">
    <property type="entry name" value="CHEW"/>
    <property type="match status" value="1"/>
</dbReference>
<dbReference type="Pfam" id="PF00072">
    <property type="entry name" value="Response_reg"/>
    <property type="match status" value="1"/>
</dbReference>
<evidence type="ECO:0000256" key="8">
    <source>
        <dbReference type="PROSITE-ProRule" id="PRU00169"/>
    </source>
</evidence>
<dbReference type="InterPro" id="IPR008207">
    <property type="entry name" value="Sig_transdc_His_kin_Hpt_dom"/>
</dbReference>
<dbReference type="Pfam" id="PF01584">
    <property type="entry name" value="CheW"/>
    <property type="match status" value="1"/>
</dbReference>
<evidence type="ECO:0000256" key="5">
    <source>
        <dbReference type="ARBA" id="ARBA00022777"/>
    </source>
</evidence>
<dbReference type="RefSeq" id="WP_320427078.1">
    <property type="nucleotide sequence ID" value="NZ_JAXCLA010000014.1"/>
</dbReference>
<evidence type="ECO:0000256" key="7">
    <source>
        <dbReference type="PROSITE-ProRule" id="PRU00110"/>
    </source>
</evidence>
<organism evidence="14 15">
    <name type="scientific">Roseateles agri</name>
    <dbReference type="NCBI Taxonomy" id="3098619"/>
    <lineage>
        <taxon>Bacteria</taxon>
        <taxon>Pseudomonadati</taxon>
        <taxon>Pseudomonadota</taxon>
        <taxon>Betaproteobacteria</taxon>
        <taxon>Burkholderiales</taxon>
        <taxon>Sphaerotilaceae</taxon>
        <taxon>Roseateles</taxon>
    </lineage>
</organism>
<dbReference type="InterPro" id="IPR036890">
    <property type="entry name" value="HATPase_C_sf"/>
</dbReference>
<evidence type="ECO:0000259" key="10">
    <source>
        <dbReference type="PROSITE" id="PS50109"/>
    </source>
</evidence>